<organism evidence="9 10">
    <name type="scientific">Halosimplex carlsbadense 2-9-1</name>
    <dbReference type="NCBI Taxonomy" id="797114"/>
    <lineage>
        <taxon>Archaea</taxon>
        <taxon>Methanobacteriati</taxon>
        <taxon>Methanobacteriota</taxon>
        <taxon>Stenosarchaea group</taxon>
        <taxon>Halobacteria</taxon>
        <taxon>Halobacteriales</taxon>
        <taxon>Haloarculaceae</taxon>
        <taxon>Halosimplex</taxon>
    </lineage>
</organism>
<dbReference type="AlphaFoldDB" id="M0CQE1"/>
<dbReference type="eggNOG" id="arCOG00899">
    <property type="taxonomic scope" value="Archaea"/>
</dbReference>
<evidence type="ECO:0000313" key="10">
    <source>
        <dbReference type="Proteomes" id="UP000011626"/>
    </source>
</evidence>
<protein>
    <submittedName>
        <fullName evidence="9">Uncharacterized protein</fullName>
    </submittedName>
</protein>
<feature type="transmembrane region" description="Helical" evidence="8">
    <location>
        <begin position="42"/>
        <end position="59"/>
    </location>
</feature>
<dbReference type="PANTHER" id="PTHR39087">
    <property type="entry name" value="UPF0104 MEMBRANE PROTEIN MJ1595"/>
    <property type="match status" value="1"/>
</dbReference>
<evidence type="ECO:0000256" key="4">
    <source>
        <dbReference type="ARBA" id="ARBA00022692"/>
    </source>
</evidence>
<evidence type="ECO:0000256" key="3">
    <source>
        <dbReference type="ARBA" id="ARBA00022475"/>
    </source>
</evidence>
<feature type="transmembrane region" description="Helical" evidence="8">
    <location>
        <begin position="161"/>
        <end position="179"/>
    </location>
</feature>
<feature type="transmembrane region" description="Helical" evidence="8">
    <location>
        <begin position="262"/>
        <end position="283"/>
    </location>
</feature>
<proteinExistence type="inferred from homology"/>
<keyword evidence="5 8" id="KW-1133">Transmembrane helix</keyword>
<evidence type="ECO:0000256" key="8">
    <source>
        <dbReference type="SAM" id="Phobius"/>
    </source>
</evidence>
<feature type="region of interest" description="Disordered" evidence="7">
    <location>
        <begin position="1"/>
        <end position="35"/>
    </location>
</feature>
<dbReference type="PANTHER" id="PTHR39087:SF2">
    <property type="entry name" value="UPF0104 MEMBRANE PROTEIN MJ1595"/>
    <property type="match status" value="1"/>
</dbReference>
<keyword evidence="6 8" id="KW-0472">Membrane</keyword>
<evidence type="ECO:0000313" key="9">
    <source>
        <dbReference type="EMBL" id="ELZ24084.1"/>
    </source>
</evidence>
<dbReference type="InterPro" id="IPR022791">
    <property type="entry name" value="L-PG_synthase/AglD"/>
</dbReference>
<evidence type="ECO:0000256" key="2">
    <source>
        <dbReference type="ARBA" id="ARBA00011061"/>
    </source>
</evidence>
<keyword evidence="10" id="KW-1185">Reference proteome</keyword>
<gene>
    <name evidence="9" type="ORF">C475_12582</name>
</gene>
<accession>M0CQE1</accession>
<feature type="transmembrane region" description="Helical" evidence="8">
    <location>
        <begin position="185"/>
        <end position="206"/>
    </location>
</feature>
<dbReference type="EMBL" id="AOIU01000031">
    <property type="protein sequence ID" value="ELZ24084.1"/>
    <property type="molecule type" value="Genomic_DNA"/>
</dbReference>
<evidence type="ECO:0000256" key="1">
    <source>
        <dbReference type="ARBA" id="ARBA00004651"/>
    </source>
</evidence>
<comment type="similarity">
    <text evidence="2">Belongs to the UPF0104 family.</text>
</comment>
<comment type="subcellular location">
    <subcellularLocation>
        <location evidence="1">Cell membrane</location>
        <topology evidence="1">Multi-pass membrane protein</topology>
    </subcellularLocation>
</comment>
<feature type="transmembrane region" description="Helical" evidence="8">
    <location>
        <begin position="325"/>
        <end position="345"/>
    </location>
</feature>
<evidence type="ECO:0000256" key="5">
    <source>
        <dbReference type="ARBA" id="ARBA00022989"/>
    </source>
</evidence>
<keyword evidence="4 8" id="KW-0812">Transmembrane</keyword>
<evidence type="ECO:0000256" key="6">
    <source>
        <dbReference type="ARBA" id="ARBA00023136"/>
    </source>
</evidence>
<dbReference type="Proteomes" id="UP000011626">
    <property type="component" value="Unassembled WGS sequence"/>
</dbReference>
<feature type="transmembrane region" description="Helical" evidence="8">
    <location>
        <begin position="295"/>
        <end position="313"/>
    </location>
</feature>
<keyword evidence="3" id="KW-1003">Cell membrane</keyword>
<dbReference type="STRING" id="797114.C475_12582"/>
<feature type="transmembrane region" description="Helical" evidence="8">
    <location>
        <begin position="71"/>
        <end position="91"/>
    </location>
</feature>
<sequence>MTVSGTDDAEPDRSAAPPAETEPDARSGEAPDSAGRNWRRRAVGVLQWAVALGAFWYVARGVDWTATAAELAGLDAAVVGGVVAVTVLEFGSRFSMWHALLNGLERTGLATTARVDLVIKFVNHVLPSKASGHSVAPLVVRYYTDADWTDAVSVAGLNTGLYAALYGVVALLGLALFATRLGGGWLLVILLSTAIYLAAGGLVLLAGRRMDAAGRLASRLQGALGRVPRVGGRLADFAGALPSFTADSASAFRRLSARPSVVGVYALGWVGTLMLFPGLRVWLLLTGLGGEFAPAALLPVVLVTAYSVTVLPLTPGGVGVAEASATAVLVALGVAPELAPVVVLVDRTFGVYLPAVIGWLPAANVDLGDLLARGDGENG</sequence>
<dbReference type="GO" id="GO:0005886">
    <property type="term" value="C:plasma membrane"/>
    <property type="evidence" value="ECO:0007669"/>
    <property type="project" value="UniProtKB-SubCell"/>
</dbReference>
<evidence type="ECO:0000256" key="7">
    <source>
        <dbReference type="SAM" id="MobiDB-lite"/>
    </source>
</evidence>
<reference evidence="9 10" key="1">
    <citation type="journal article" date="2014" name="PLoS Genet.">
        <title>Phylogenetically driven sequencing of extremely halophilic archaea reveals strategies for static and dynamic osmo-response.</title>
        <authorList>
            <person name="Becker E.A."/>
            <person name="Seitzer P.M."/>
            <person name="Tritt A."/>
            <person name="Larsen D."/>
            <person name="Krusor M."/>
            <person name="Yao A.I."/>
            <person name="Wu D."/>
            <person name="Madern D."/>
            <person name="Eisen J.A."/>
            <person name="Darling A.E."/>
            <person name="Facciotti M.T."/>
        </authorList>
    </citation>
    <scope>NUCLEOTIDE SEQUENCE [LARGE SCALE GENOMIC DNA]</scope>
    <source>
        <strain evidence="9 10">2-9-1</strain>
    </source>
</reference>
<comment type="caution">
    <text evidence="9">The sequence shown here is derived from an EMBL/GenBank/DDBJ whole genome shotgun (WGS) entry which is preliminary data.</text>
</comment>
<dbReference type="Pfam" id="PF03706">
    <property type="entry name" value="LPG_synthase_TM"/>
    <property type="match status" value="1"/>
</dbReference>
<dbReference type="NCBIfam" id="TIGR00374">
    <property type="entry name" value="flippase-like domain"/>
    <property type="match status" value="1"/>
</dbReference>
<name>M0CQE1_9EURY</name>